<reference evidence="2 3" key="1">
    <citation type="submission" date="2022-06" db="EMBL/GenBank/DDBJ databases">
        <title>Paraconexibacter antarcticus.</title>
        <authorList>
            <person name="Kim C.S."/>
        </authorList>
    </citation>
    <scope>NUCLEOTIDE SEQUENCE [LARGE SCALE GENOMIC DNA]</scope>
    <source>
        <strain evidence="2 3">02-257</strain>
    </source>
</reference>
<evidence type="ECO:0000256" key="1">
    <source>
        <dbReference type="SAM" id="Phobius"/>
    </source>
</evidence>
<dbReference type="PANTHER" id="PTHR32251">
    <property type="entry name" value="3-OXO-5-ALPHA-STEROID 4-DEHYDROGENASE"/>
    <property type="match status" value="1"/>
</dbReference>
<feature type="transmembrane region" description="Helical" evidence="1">
    <location>
        <begin position="144"/>
        <end position="164"/>
    </location>
</feature>
<accession>A0ABY5DP73</accession>
<evidence type="ECO:0000313" key="3">
    <source>
        <dbReference type="Proteomes" id="UP001056035"/>
    </source>
</evidence>
<feature type="transmembrane region" description="Helical" evidence="1">
    <location>
        <begin position="111"/>
        <end position="132"/>
    </location>
</feature>
<feature type="transmembrane region" description="Helical" evidence="1">
    <location>
        <begin position="196"/>
        <end position="214"/>
    </location>
</feature>
<dbReference type="PROSITE" id="PS50244">
    <property type="entry name" value="S5A_REDUCTASE"/>
    <property type="match status" value="1"/>
</dbReference>
<keyword evidence="1" id="KW-0812">Transmembrane</keyword>
<feature type="transmembrane region" description="Helical" evidence="1">
    <location>
        <begin position="45"/>
        <end position="63"/>
    </location>
</feature>
<gene>
    <name evidence="2" type="ORF">NBH00_21105</name>
</gene>
<evidence type="ECO:0000313" key="2">
    <source>
        <dbReference type="EMBL" id="UTI63830.1"/>
    </source>
</evidence>
<name>A0ABY5DP73_9ACTN</name>
<protein>
    <submittedName>
        <fullName evidence="2">DUF1295 domain-containing protein</fullName>
    </submittedName>
</protein>
<organism evidence="2 3">
    <name type="scientific">Paraconexibacter antarcticus</name>
    <dbReference type="NCBI Taxonomy" id="2949664"/>
    <lineage>
        <taxon>Bacteria</taxon>
        <taxon>Bacillati</taxon>
        <taxon>Actinomycetota</taxon>
        <taxon>Thermoleophilia</taxon>
        <taxon>Solirubrobacterales</taxon>
        <taxon>Paraconexibacteraceae</taxon>
        <taxon>Paraconexibacter</taxon>
    </lineage>
</organism>
<proteinExistence type="predicted"/>
<sequence length="274" mass="29734">MTPLALSVADPGRALPIAAAAVVLLMLAVWLLSIRLQDVSIIDPVWGPALALVGVVGLVAGDGSTGRRVLLAGMVVLWGGRLGWHLTVRKRHEPEEDRRYAVMREKQGDRFVLWSLRMVFGTQALLVLVVSLPLSVAAGVDDRMGLWAVPGVVVWAVGLAFETIGDAQLRAFKADPASRGQVMDRGLWRYTRHPNYFGDACVWWGLWLVAVTASGVWWTAIGPAVMTLLLVRVSGAGLLEKDIGMRRPGYAAYIERTSGFVPLPPRKGPRGARS</sequence>
<dbReference type="PANTHER" id="PTHR32251:SF17">
    <property type="entry name" value="STEROID 5-ALPHA REDUCTASE C-TERMINAL DOMAIN-CONTAINING PROTEIN"/>
    <property type="match status" value="1"/>
</dbReference>
<keyword evidence="1" id="KW-1133">Transmembrane helix</keyword>
<feature type="transmembrane region" description="Helical" evidence="1">
    <location>
        <begin position="69"/>
        <end position="88"/>
    </location>
</feature>
<dbReference type="InterPro" id="IPR010721">
    <property type="entry name" value="UstE-like"/>
</dbReference>
<dbReference type="Pfam" id="PF06966">
    <property type="entry name" value="DUF1295"/>
    <property type="match status" value="1"/>
</dbReference>
<keyword evidence="1" id="KW-0472">Membrane</keyword>
<dbReference type="Gene3D" id="1.20.120.1630">
    <property type="match status" value="1"/>
</dbReference>
<keyword evidence="3" id="KW-1185">Reference proteome</keyword>
<dbReference type="EMBL" id="CP098502">
    <property type="protein sequence ID" value="UTI63830.1"/>
    <property type="molecule type" value="Genomic_DNA"/>
</dbReference>
<dbReference type="RefSeq" id="WP_254570551.1">
    <property type="nucleotide sequence ID" value="NZ_CP098502.1"/>
</dbReference>
<dbReference type="Proteomes" id="UP001056035">
    <property type="component" value="Chromosome"/>
</dbReference>
<feature type="transmembrane region" description="Helical" evidence="1">
    <location>
        <begin position="14"/>
        <end position="33"/>
    </location>
</feature>